<sequence>MERLFLLIGTHFLGDFPFQSEWMVKHKGRNFSFVDSATGVEICVARWYEVMFYHVATYVATMYVFMRLAGYSPAPQGVIIDGVMHYLVDALKCRGVIKAIWLDQLCHLMVRTALWWVGWL</sequence>
<dbReference type="AlphaFoldDB" id="A0A1F7W7N9"/>
<name>A0A1F7W7N9_9BACT</name>
<protein>
    <recommendedName>
        <fullName evidence="3">DUF3307 domain-containing protein</fullName>
    </recommendedName>
</protein>
<evidence type="ECO:0000313" key="1">
    <source>
        <dbReference type="EMBL" id="OGL98811.1"/>
    </source>
</evidence>
<proteinExistence type="predicted"/>
<dbReference type="InterPro" id="IPR021737">
    <property type="entry name" value="Phage_phiKZ_Orf197"/>
</dbReference>
<dbReference type="Pfam" id="PF11750">
    <property type="entry name" value="DUF3307"/>
    <property type="match status" value="1"/>
</dbReference>
<accession>A0A1F7W7N9</accession>
<dbReference type="Proteomes" id="UP000176501">
    <property type="component" value="Unassembled WGS sequence"/>
</dbReference>
<reference evidence="1 2" key="1">
    <citation type="journal article" date="2016" name="Nat. Commun.">
        <title>Thousands of microbial genomes shed light on interconnected biogeochemical processes in an aquifer system.</title>
        <authorList>
            <person name="Anantharaman K."/>
            <person name="Brown C.T."/>
            <person name="Hug L.A."/>
            <person name="Sharon I."/>
            <person name="Castelle C.J."/>
            <person name="Probst A.J."/>
            <person name="Thomas B.C."/>
            <person name="Singh A."/>
            <person name="Wilkins M.J."/>
            <person name="Karaoz U."/>
            <person name="Brodie E.L."/>
            <person name="Williams K.H."/>
            <person name="Hubbard S.S."/>
            <person name="Banfield J.F."/>
        </authorList>
    </citation>
    <scope>NUCLEOTIDE SEQUENCE [LARGE SCALE GENOMIC DNA]</scope>
</reference>
<comment type="caution">
    <text evidence="1">The sequence shown here is derived from an EMBL/GenBank/DDBJ whole genome shotgun (WGS) entry which is preliminary data.</text>
</comment>
<organism evidence="1 2">
    <name type="scientific">Candidatus Uhrbacteria bacterium RIFOXYB2_FULL_57_15</name>
    <dbReference type="NCBI Taxonomy" id="1802422"/>
    <lineage>
        <taxon>Bacteria</taxon>
        <taxon>Candidatus Uhriibacteriota</taxon>
    </lineage>
</organism>
<gene>
    <name evidence="1" type="ORF">A2304_04945</name>
</gene>
<dbReference type="EMBL" id="MGFE01000015">
    <property type="protein sequence ID" value="OGL98811.1"/>
    <property type="molecule type" value="Genomic_DNA"/>
</dbReference>
<evidence type="ECO:0000313" key="2">
    <source>
        <dbReference type="Proteomes" id="UP000176501"/>
    </source>
</evidence>
<evidence type="ECO:0008006" key="3">
    <source>
        <dbReference type="Google" id="ProtNLM"/>
    </source>
</evidence>